<organism evidence="2 3">
    <name type="scientific">Pelatocladus maniniholoensis HA4357-MV3</name>
    <dbReference type="NCBI Taxonomy" id="1117104"/>
    <lineage>
        <taxon>Bacteria</taxon>
        <taxon>Bacillati</taxon>
        <taxon>Cyanobacteriota</taxon>
        <taxon>Cyanophyceae</taxon>
        <taxon>Nostocales</taxon>
        <taxon>Nostocaceae</taxon>
        <taxon>Pelatocladus</taxon>
    </lineage>
</organism>
<dbReference type="AlphaFoldDB" id="A0A9E3HBB8"/>
<sequence length="38" mass="4586">MLRKAVQVRLYPSEQQQIQLAQTFGCSRWWWNFALSKS</sequence>
<accession>A0A9E3HBB8</accession>
<protein>
    <submittedName>
        <fullName evidence="2">Helix-turn-helix domain-containing protein</fullName>
    </submittedName>
</protein>
<feature type="non-terminal residue" evidence="2">
    <location>
        <position position="38"/>
    </location>
</feature>
<dbReference type="Proteomes" id="UP000813215">
    <property type="component" value="Unassembled WGS sequence"/>
</dbReference>
<evidence type="ECO:0000313" key="2">
    <source>
        <dbReference type="EMBL" id="MBW4433614.1"/>
    </source>
</evidence>
<reference evidence="2" key="1">
    <citation type="submission" date="2021-05" db="EMBL/GenBank/DDBJ databases">
        <authorList>
            <person name="Pietrasiak N."/>
            <person name="Ward R."/>
            <person name="Stajich J.E."/>
            <person name="Kurbessoian T."/>
        </authorList>
    </citation>
    <scope>NUCLEOTIDE SEQUENCE</scope>
    <source>
        <strain evidence="2">HA4357-MV3</strain>
    </source>
</reference>
<evidence type="ECO:0000259" key="1">
    <source>
        <dbReference type="Pfam" id="PF12323"/>
    </source>
</evidence>
<dbReference type="InterPro" id="IPR021027">
    <property type="entry name" value="Transposase_put_HTH"/>
</dbReference>
<proteinExistence type="predicted"/>
<reference evidence="2" key="2">
    <citation type="journal article" date="2022" name="Microbiol. Resour. Announc.">
        <title>Metagenome Sequencing to Explore Phylogenomics of Terrestrial Cyanobacteria.</title>
        <authorList>
            <person name="Ward R.D."/>
            <person name="Stajich J.E."/>
            <person name="Johansen J.R."/>
            <person name="Huntemann M."/>
            <person name="Clum A."/>
            <person name="Foster B."/>
            <person name="Foster B."/>
            <person name="Roux S."/>
            <person name="Palaniappan K."/>
            <person name="Varghese N."/>
            <person name="Mukherjee S."/>
            <person name="Reddy T.B.K."/>
            <person name="Daum C."/>
            <person name="Copeland A."/>
            <person name="Chen I.A."/>
            <person name="Ivanova N.N."/>
            <person name="Kyrpides N.C."/>
            <person name="Shapiro N."/>
            <person name="Eloe-Fadrosh E.A."/>
            <person name="Pietrasiak N."/>
        </authorList>
    </citation>
    <scope>NUCLEOTIDE SEQUENCE</scope>
    <source>
        <strain evidence="2">HA4357-MV3</strain>
    </source>
</reference>
<dbReference type="EMBL" id="JAHHHW010000108">
    <property type="protein sequence ID" value="MBW4433614.1"/>
    <property type="molecule type" value="Genomic_DNA"/>
</dbReference>
<evidence type="ECO:0000313" key="3">
    <source>
        <dbReference type="Proteomes" id="UP000813215"/>
    </source>
</evidence>
<feature type="domain" description="Transposase putative helix-turn-helix" evidence="1">
    <location>
        <begin position="1"/>
        <end position="37"/>
    </location>
</feature>
<gene>
    <name evidence="2" type="ORF">KME28_18315</name>
</gene>
<dbReference type="Pfam" id="PF12323">
    <property type="entry name" value="HTH_OrfB_IS605"/>
    <property type="match status" value="1"/>
</dbReference>
<name>A0A9E3HBB8_9NOST</name>
<comment type="caution">
    <text evidence="2">The sequence shown here is derived from an EMBL/GenBank/DDBJ whole genome shotgun (WGS) entry which is preliminary data.</text>
</comment>